<proteinExistence type="predicted"/>
<dbReference type="RefSeq" id="WP_331786923.1">
    <property type="nucleotide sequence ID" value="NZ_JAVFKM010000006.1"/>
</dbReference>
<keyword evidence="2" id="KW-0810">Translation regulation</keyword>
<sequence length="59" mass="6478">MGTRGELVRAINAGAAAGRERQPVTVCPYPRGDLRRSAWVRGYAQARPLDDEHDQAADE</sequence>
<dbReference type="InterPro" id="IPR023200">
    <property type="entry name" value="RMF_sf"/>
</dbReference>
<evidence type="ECO:0000313" key="3">
    <source>
        <dbReference type="EMBL" id="MEF3114493.1"/>
    </source>
</evidence>
<dbReference type="Pfam" id="PF04957">
    <property type="entry name" value="RMF"/>
    <property type="match status" value="1"/>
</dbReference>
<dbReference type="InterPro" id="IPR007040">
    <property type="entry name" value="Ribosome_modulation_factor"/>
</dbReference>
<reference evidence="3 4" key="1">
    <citation type="submission" date="2023-08" db="EMBL/GenBank/DDBJ databases">
        <authorList>
            <person name="Sharma P."/>
            <person name="Verma V."/>
            <person name="Mohan M.K."/>
            <person name="Dubey A.K."/>
        </authorList>
    </citation>
    <scope>NUCLEOTIDE SEQUENCE [LARGE SCALE GENOMIC DNA]</scope>
    <source>
        <strain evidence="3 4">ADP4</strain>
    </source>
</reference>
<accession>A0ABU7WSK2</accession>
<comment type="caution">
    <text evidence="3">The sequence shown here is derived from an EMBL/GenBank/DDBJ whole genome shotgun (WGS) entry which is preliminary data.</text>
</comment>
<evidence type="ECO:0000256" key="2">
    <source>
        <dbReference type="ARBA" id="ARBA00022845"/>
    </source>
</evidence>
<protein>
    <submittedName>
        <fullName evidence="3">Rmf/CrpP fold protein</fullName>
    </submittedName>
</protein>
<dbReference type="NCBIfam" id="NF041886">
    <property type="entry name" value="Rmf_CrpP_fam"/>
    <property type="match status" value="1"/>
</dbReference>
<organism evidence="3 4">
    <name type="scientific">Streptomyces chrestomyceticus</name>
    <dbReference type="NCBI Taxonomy" id="68185"/>
    <lineage>
        <taxon>Bacteria</taxon>
        <taxon>Bacillati</taxon>
        <taxon>Actinomycetota</taxon>
        <taxon>Actinomycetes</taxon>
        <taxon>Kitasatosporales</taxon>
        <taxon>Streptomycetaceae</taxon>
        <taxon>Streptomyces</taxon>
    </lineage>
</organism>
<dbReference type="NCBIfam" id="NF041887">
    <property type="entry name" value="Rmf_like_phage"/>
    <property type="match status" value="1"/>
</dbReference>
<gene>
    <name evidence="3" type="ORF">RB636_15070</name>
</gene>
<dbReference type="EMBL" id="JAVFKM010000006">
    <property type="protein sequence ID" value="MEF3114493.1"/>
    <property type="molecule type" value="Genomic_DNA"/>
</dbReference>
<evidence type="ECO:0000313" key="4">
    <source>
        <dbReference type="Proteomes" id="UP001348265"/>
    </source>
</evidence>
<keyword evidence="1" id="KW-0963">Cytoplasm</keyword>
<dbReference type="Gene3D" id="1.10.10.620">
    <property type="entry name" value="ribosome modulation factor like domain"/>
    <property type="match status" value="1"/>
</dbReference>
<keyword evidence="4" id="KW-1185">Reference proteome</keyword>
<name>A0ABU7WSK2_9ACTN</name>
<evidence type="ECO:0000256" key="1">
    <source>
        <dbReference type="ARBA" id="ARBA00022490"/>
    </source>
</evidence>
<dbReference type="Proteomes" id="UP001348265">
    <property type="component" value="Unassembled WGS sequence"/>
</dbReference>